<gene>
    <name evidence="5" type="ORF">PBLR_12945</name>
</gene>
<dbReference type="SUPFAM" id="SSF53187">
    <property type="entry name" value="Zn-dependent exopeptidases"/>
    <property type="match status" value="1"/>
</dbReference>
<evidence type="ECO:0000313" key="6">
    <source>
        <dbReference type="Proteomes" id="UP000304148"/>
    </source>
</evidence>
<dbReference type="Pfam" id="PF07833">
    <property type="entry name" value="Cu_amine_oxidN1"/>
    <property type="match status" value="1"/>
</dbReference>
<dbReference type="Gene3D" id="3.40.630.40">
    <property type="entry name" value="Zn-dependent exopeptidases"/>
    <property type="match status" value="1"/>
</dbReference>
<dbReference type="SUPFAM" id="SSF55383">
    <property type="entry name" value="Copper amine oxidase, domain N"/>
    <property type="match status" value="1"/>
</dbReference>
<dbReference type="Gene3D" id="2.60.40.3500">
    <property type="match status" value="1"/>
</dbReference>
<evidence type="ECO:0000256" key="2">
    <source>
        <dbReference type="SAM" id="MobiDB-lite"/>
    </source>
</evidence>
<feature type="region of interest" description="Disordered" evidence="2">
    <location>
        <begin position="142"/>
        <end position="187"/>
    </location>
</feature>
<dbReference type="InterPro" id="IPR002508">
    <property type="entry name" value="MurNAc-LAA_cat"/>
</dbReference>
<dbReference type="GO" id="GO:0009253">
    <property type="term" value="P:peptidoglycan catabolic process"/>
    <property type="evidence" value="ECO:0007669"/>
    <property type="project" value="InterPro"/>
</dbReference>
<feature type="region of interest" description="Disordered" evidence="2">
    <location>
        <begin position="293"/>
        <end position="321"/>
    </location>
</feature>
<dbReference type="Proteomes" id="UP000304148">
    <property type="component" value="Chromosome"/>
</dbReference>
<dbReference type="EMBL" id="LS992241">
    <property type="protein sequence ID" value="SYX84523.1"/>
    <property type="molecule type" value="Genomic_DNA"/>
</dbReference>
<dbReference type="GO" id="GO:0030288">
    <property type="term" value="C:outer membrane-bounded periplasmic space"/>
    <property type="evidence" value="ECO:0007669"/>
    <property type="project" value="TreeGrafter"/>
</dbReference>
<evidence type="ECO:0000313" key="5">
    <source>
        <dbReference type="EMBL" id="SYX84523.1"/>
    </source>
</evidence>
<dbReference type="AlphaFoldDB" id="A0A383RCJ7"/>
<dbReference type="GO" id="GO:0008745">
    <property type="term" value="F:N-acetylmuramoyl-L-alanine amidase activity"/>
    <property type="evidence" value="ECO:0007669"/>
    <property type="project" value="InterPro"/>
</dbReference>
<dbReference type="Pfam" id="PF01520">
    <property type="entry name" value="Amidase_3"/>
    <property type="match status" value="1"/>
</dbReference>
<proteinExistence type="predicted"/>
<evidence type="ECO:0000256" key="1">
    <source>
        <dbReference type="ARBA" id="ARBA00022801"/>
    </source>
</evidence>
<dbReference type="CDD" id="cd02696">
    <property type="entry name" value="MurNAc-LAA"/>
    <property type="match status" value="1"/>
</dbReference>
<protein>
    <submittedName>
        <fullName evidence="5">N-acetylmuramoyl-L-alanine amidase</fullName>
    </submittedName>
</protein>
<feature type="chain" id="PRO_5016648932" evidence="3">
    <location>
        <begin position="29"/>
        <end position="501"/>
    </location>
</feature>
<name>A0A383RCJ7_PAEAL</name>
<reference evidence="6" key="1">
    <citation type="submission" date="2018-08" db="EMBL/GenBank/DDBJ databases">
        <authorList>
            <person name="Chevrot R."/>
        </authorList>
    </citation>
    <scope>NUCLEOTIDE SEQUENCE [LARGE SCALE GENOMIC DNA]</scope>
</reference>
<feature type="domain" description="MurNAc-LAA" evidence="4">
    <location>
        <begin position="386"/>
        <end position="495"/>
    </location>
</feature>
<dbReference type="SMART" id="SM00646">
    <property type="entry name" value="Ami_3"/>
    <property type="match status" value="1"/>
</dbReference>
<dbReference type="PANTHER" id="PTHR30404">
    <property type="entry name" value="N-ACETYLMURAMOYL-L-ALANINE AMIDASE"/>
    <property type="match status" value="1"/>
</dbReference>
<dbReference type="Gene3D" id="3.30.457.10">
    <property type="entry name" value="Copper amine oxidase-like, N-terminal domain"/>
    <property type="match status" value="1"/>
</dbReference>
<dbReference type="InterPro" id="IPR012854">
    <property type="entry name" value="Cu_amine_oxidase-like_N"/>
</dbReference>
<sequence length="501" mass="55113">MKMQKKQKFAVGLLLMLLCLVFPTLGQAAPNTSLYLNGNSLAMPENILMLNNSVMVPIRVVSEELGYKVDWNQKAKTVAINDNSRSMNLTVNQKTAKVDNKSVTLVAPPVIKGETTLVPLRFIGENMGLKVDWDNSTKSVYMFTSDETPPTPDKGNEDKPTKPDNGNGDNGSNGGDQVKPDNNTSVVTNFSFDNNQLHIALDRNVRPSIMTMDSPNRVVIDLPNAVFSDEFYEKYSFNKDGQGEYVVSDYPDVQRIRFAMFSDKPNTARFVIDLNYPLNGEVTLNDQGLTTISLNQKSGNDGGGDGNGGTTKPPVTPNKPNGTYTVVIDAGHGGKDSGALSLTKKTEKDFTLALSLKVGELLRKEDKINLVMTREDDSFPELSDRSSLANKIGADIFVSIHGNSAKNSPSVTGTETFYYHKSSEALAKTLHKNLLNGTQFKDRGIKFGDLHVVRETKMPSALLEIGFLTSTNDEPKMYDDQFQWRVAENIVKGIKEYLGIS</sequence>
<keyword evidence="3" id="KW-0732">Signal</keyword>
<dbReference type="InterPro" id="IPR036582">
    <property type="entry name" value="Mao_N_sf"/>
</dbReference>
<dbReference type="InterPro" id="IPR021731">
    <property type="entry name" value="AMIN_dom"/>
</dbReference>
<evidence type="ECO:0000259" key="4">
    <source>
        <dbReference type="SMART" id="SM00646"/>
    </source>
</evidence>
<organism evidence="5 6">
    <name type="scientific">Paenibacillus alvei</name>
    <name type="common">Bacillus alvei</name>
    <dbReference type="NCBI Taxonomy" id="44250"/>
    <lineage>
        <taxon>Bacteria</taxon>
        <taxon>Bacillati</taxon>
        <taxon>Bacillota</taxon>
        <taxon>Bacilli</taxon>
        <taxon>Bacillales</taxon>
        <taxon>Paenibacillaceae</taxon>
        <taxon>Paenibacillus</taxon>
    </lineage>
</organism>
<dbReference type="PANTHER" id="PTHR30404:SF0">
    <property type="entry name" value="N-ACETYLMURAMOYL-L-ALANINE AMIDASE AMIC"/>
    <property type="match status" value="1"/>
</dbReference>
<feature type="compositionally biased region" description="Low complexity" evidence="2">
    <location>
        <begin position="310"/>
        <end position="321"/>
    </location>
</feature>
<evidence type="ECO:0000256" key="3">
    <source>
        <dbReference type="SAM" id="SignalP"/>
    </source>
</evidence>
<feature type="compositionally biased region" description="Gly residues" evidence="2">
    <location>
        <begin position="300"/>
        <end position="309"/>
    </location>
</feature>
<dbReference type="Pfam" id="PF11741">
    <property type="entry name" value="AMIN"/>
    <property type="match status" value="1"/>
</dbReference>
<dbReference type="InterPro" id="IPR050695">
    <property type="entry name" value="N-acetylmuramoyl_amidase_3"/>
</dbReference>
<feature type="signal peptide" evidence="3">
    <location>
        <begin position="1"/>
        <end position="28"/>
    </location>
</feature>
<keyword evidence="1" id="KW-0378">Hydrolase</keyword>
<accession>A0A383RCJ7</accession>